<dbReference type="AlphaFoldDB" id="A0A5B9QNG4"/>
<evidence type="ECO:0000259" key="4">
    <source>
        <dbReference type="Pfam" id="PF07635"/>
    </source>
</evidence>
<keyword evidence="1" id="KW-0175">Coiled coil</keyword>
<proteinExistence type="predicted"/>
<dbReference type="GO" id="GO:0009055">
    <property type="term" value="F:electron transfer activity"/>
    <property type="evidence" value="ECO:0007669"/>
    <property type="project" value="InterPro"/>
</dbReference>
<feature type="coiled-coil region" evidence="1">
    <location>
        <begin position="674"/>
        <end position="701"/>
    </location>
</feature>
<sequence>MRTDPPRPILGRTTSVAPRRSLPKWFWNPNWNSIWICPAACCLLAAVLLTPEDAAADEARIDFDSKVAPILASHCLECHGEGDPEGGLSLRHIATAMQGGDSGAAIVAGNAAESELWLRVDSDEMPPKHPLADDDKALLKAWIDQGAHWGTSPIDAFATTTDTRAGRDWWALQPLRSVQPPRSPGAEGQHPIDAFIQQRLRVASPELKIQPQADARTLLRRLYFDLIGLPPTPEQVRTFAAAPSQEAYQRCVDELLASPAYGERWARHWLDVVRFGESDGFERNMPREHAWMYRDWVIEAFNADMPYDEFVRHQLIGDQLVGGVSGAASTGFWVAGVHNTVVGGSKRMKQLARQDEIEEVLATIGQSFLGLTINCARCHDHKFDPISQTEFYQLASAISGLGYGEREVPDAQTAETLQQLDAKHKRLSEQLAKIDNAARTALLAVDDAGPADAPAGPQPFAVWEFDDNTRDGLGQLHGRLHGSAKLQDGALVLDGEGYMETAPLPKDITEKTLEVWVQLDDLQQRGGGAITIESRDGVLFDSIVFGEREPQHWMAGSNSFARTDSFIATAENAAQTRPVHVALVYTADGTIHGYRDGKAYGKPIRKSPLQPYASGESEILFGLRHKPFVASRALRARIDRAAFYDSALTPTQIAASATRSTNYVSEQQIMDSLTESLRKQRAALIEQLESLNQQRAALAVAAKRKLYTLTATKGDNTHVLLRGDPDNVGPLVAPAAVAAVQGVSADFGLPPDAPEAERRKKLADWITAIDNPLFSRVIVNRVWHYHFGTGIVDTPNDFGFNGGRPSHPDLLEYLAKRFRDEGFRLKDLHRLIVTSQTYRQASRSDASTTQQLAQSLDANNRLLWRGPSRRLEAEAIRDAMLSVSGKLNDQRGGPSFKDVAVNYINGTTYYEPLDVDGDEFFRRTVYRFNPRGGRSALLDTFDCPDSSSTAPRRAVTTTPLQALSLLNNAFVLRMSDYFAARVKAETGDDIPRQVQRVWQLALARQPTPREAELSQQLVQQHGLPALCRGLFNSNEFVIIE</sequence>
<evidence type="ECO:0000256" key="1">
    <source>
        <dbReference type="SAM" id="Coils"/>
    </source>
</evidence>
<dbReference type="InterPro" id="IPR022655">
    <property type="entry name" value="DUF1553"/>
</dbReference>
<gene>
    <name evidence="5" type="ORF">UC8_25730</name>
</gene>
<dbReference type="Pfam" id="PF07587">
    <property type="entry name" value="PSD1"/>
    <property type="match status" value="1"/>
</dbReference>
<dbReference type="KEGG" id="rul:UC8_25730"/>
<dbReference type="Gene3D" id="2.60.120.200">
    <property type="match status" value="1"/>
</dbReference>
<dbReference type="Pfam" id="PF07583">
    <property type="entry name" value="PSCyt2"/>
    <property type="match status" value="1"/>
</dbReference>
<feature type="domain" description="DUF1549" evidence="2">
    <location>
        <begin position="191"/>
        <end position="399"/>
    </location>
</feature>
<dbReference type="Pfam" id="PF07635">
    <property type="entry name" value="PSCyt1"/>
    <property type="match status" value="1"/>
</dbReference>
<dbReference type="InterPro" id="IPR013320">
    <property type="entry name" value="ConA-like_dom_sf"/>
</dbReference>
<dbReference type="OrthoDB" id="127107at2"/>
<feature type="domain" description="DUF1553" evidence="3">
    <location>
        <begin position="758"/>
        <end position="1017"/>
    </location>
</feature>
<dbReference type="RefSeq" id="WP_084427576.1">
    <property type="nucleotide sequence ID" value="NZ_CP042914.1"/>
</dbReference>
<keyword evidence="6" id="KW-1185">Reference proteome</keyword>
<organism evidence="5 6">
    <name type="scientific">Roseimaritima ulvae</name>
    <dbReference type="NCBI Taxonomy" id="980254"/>
    <lineage>
        <taxon>Bacteria</taxon>
        <taxon>Pseudomonadati</taxon>
        <taxon>Planctomycetota</taxon>
        <taxon>Planctomycetia</taxon>
        <taxon>Pirellulales</taxon>
        <taxon>Pirellulaceae</taxon>
        <taxon>Roseimaritima</taxon>
    </lineage>
</organism>
<dbReference type="InterPro" id="IPR011444">
    <property type="entry name" value="DUF1549"/>
</dbReference>
<evidence type="ECO:0000313" key="6">
    <source>
        <dbReference type="Proteomes" id="UP000325286"/>
    </source>
</evidence>
<dbReference type="SUPFAM" id="SSF49899">
    <property type="entry name" value="Concanavalin A-like lectins/glucanases"/>
    <property type="match status" value="1"/>
</dbReference>
<dbReference type="PANTHER" id="PTHR35889">
    <property type="entry name" value="CYCLOINULO-OLIGOSACCHARIDE FRUCTANOTRANSFERASE-RELATED"/>
    <property type="match status" value="1"/>
</dbReference>
<feature type="domain" description="Cytochrome C Planctomycete-type" evidence="4">
    <location>
        <begin position="75"/>
        <end position="128"/>
    </location>
</feature>
<evidence type="ECO:0000259" key="3">
    <source>
        <dbReference type="Pfam" id="PF07587"/>
    </source>
</evidence>
<dbReference type="SUPFAM" id="SSF46626">
    <property type="entry name" value="Cytochrome c"/>
    <property type="match status" value="1"/>
</dbReference>
<dbReference type="EMBL" id="CP042914">
    <property type="protein sequence ID" value="QEG40558.1"/>
    <property type="molecule type" value="Genomic_DNA"/>
</dbReference>
<dbReference type="InterPro" id="IPR036909">
    <property type="entry name" value="Cyt_c-like_dom_sf"/>
</dbReference>
<evidence type="ECO:0000259" key="2">
    <source>
        <dbReference type="Pfam" id="PF07583"/>
    </source>
</evidence>
<evidence type="ECO:0000313" key="5">
    <source>
        <dbReference type="EMBL" id="QEG40558.1"/>
    </source>
</evidence>
<dbReference type="InterPro" id="IPR011429">
    <property type="entry name" value="Cyt_c_Planctomycete-type"/>
</dbReference>
<dbReference type="GO" id="GO:0020037">
    <property type="term" value="F:heme binding"/>
    <property type="evidence" value="ECO:0007669"/>
    <property type="project" value="InterPro"/>
</dbReference>
<name>A0A5B9QNG4_9BACT</name>
<dbReference type="Pfam" id="PF13385">
    <property type="entry name" value="Laminin_G_3"/>
    <property type="match status" value="1"/>
</dbReference>
<protein>
    <submittedName>
        <fullName evidence="5">Planctomycete cytochrome C</fullName>
    </submittedName>
</protein>
<dbReference type="PANTHER" id="PTHR35889:SF3">
    <property type="entry name" value="F-BOX DOMAIN-CONTAINING PROTEIN"/>
    <property type="match status" value="1"/>
</dbReference>
<accession>A0A5B9QNG4</accession>
<dbReference type="Proteomes" id="UP000325286">
    <property type="component" value="Chromosome"/>
</dbReference>
<reference evidence="5 6" key="1">
    <citation type="submission" date="2019-08" db="EMBL/GenBank/DDBJ databases">
        <title>Deep-cultivation of Planctomycetes and their phenomic and genomic characterization uncovers novel biology.</title>
        <authorList>
            <person name="Wiegand S."/>
            <person name="Jogler M."/>
            <person name="Boedeker C."/>
            <person name="Pinto D."/>
            <person name="Vollmers J."/>
            <person name="Rivas-Marin E."/>
            <person name="Kohn T."/>
            <person name="Peeters S.H."/>
            <person name="Heuer A."/>
            <person name="Rast P."/>
            <person name="Oberbeckmann S."/>
            <person name="Bunk B."/>
            <person name="Jeske O."/>
            <person name="Meyerdierks A."/>
            <person name="Storesund J.E."/>
            <person name="Kallscheuer N."/>
            <person name="Luecker S."/>
            <person name="Lage O.M."/>
            <person name="Pohl T."/>
            <person name="Merkel B.J."/>
            <person name="Hornburger P."/>
            <person name="Mueller R.-W."/>
            <person name="Bruemmer F."/>
            <person name="Labrenz M."/>
            <person name="Spormann A.M."/>
            <person name="Op den Camp H."/>
            <person name="Overmann J."/>
            <person name="Amann R."/>
            <person name="Jetten M.S.M."/>
            <person name="Mascher T."/>
            <person name="Medema M.H."/>
            <person name="Devos D.P."/>
            <person name="Kaster A.-K."/>
            <person name="Ovreas L."/>
            <person name="Rohde M."/>
            <person name="Galperin M.Y."/>
            <person name="Jogler C."/>
        </authorList>
    </citation>
    <scope>NUCLEOTIDE SEQUENCE [LARGE SCALE GENOMIC DNA]</scope>
    <source>
        <strain evidence="5 6">UC8</strain>
    </source>
</reference>